<dbReference type="EMBL" id="CAKOGP040000369">
    <property type="protein sequence ID" value="CAJ1934719.1"/>
    <property type="molecule type" value="Genomic_DNA"/>
</dbReference>
<keyword evidence="1" id="KW-0175">Coiled coil</keyword>
<name>A0AAD2CHD3_9STRA</name>
<evidence type="ECO:0000256" key="1">
    <source>
        <dbReference type="SAM" id="Coils"/>
    </source>
</evidence>
<accession>A0AAD2CHD3</accession>
<keyword evidence="2" id="KW-1133">Transmembrane helix</keyword>
<proteinExistence type="predicted"/>
<protein>
    <submittedName>
        <fullName evidence="3">Uncharacterized protein</fullName>
    </submittedName>
</protein>
<gene>
    <name evidence="3" type="ORF">CYCCA115_LOCUS4058</name>
</gene>
<dbReference type="Proteomes" id="UP001295423">
    <property type="component" value="Unassembled WGS sequence"/>
</dbReference>
<evidence type="ECO:0000313" key="3">
    <source>
        <dbReference type="EMBL" id="CAJ1934719.1"/>
    </source>
</evidence>
<feature type="transmembrane region" description="Helical" evidence="2">
    <location>
        <begin position="66"/>
        <end position="85"/>
    </location>
</feature>
<evidence type="ECO:0000256" key="2">
    <source>
        <dbReference type="SAM" id="Phobius"/>
    </source>
</evidence>
<keyword evidence="2" id="KW-0812">Transmembrane</keyword>
<feature type="coiled-coil region" evidence="1">
    <location>
        <begin position="100"/>
        <end position="127"/>
    </location>
</feature>
<keyword evidence="4" id="KW-1185">Reference proteome</keyword>
<dbReference type="AlphaFoldDB" id="A0AAD2CHD3"/>
<sequence length="288" mass="32752">MSSYFYEVYKIKKSLDNLGKSPVKEDGEVDGKDSDKLVTKFNLLPFILVALGVVGVAGVVMIISALFIVDVSSALIIGIGFLAVWQKGKLARLGGVRGNINKLRAMVNEMTLENDKLTASNDKFQLENDKLSYVTRDIESLATTMGIGVDRLNSSIEEFDAITKEMNHCLEQQVMQQVMDIVLKTDRNQDFHIKEPRELKRLEQRLSNMPNVEFHEENFRRITRYDDEDAPGIKVGDIMAMFRNLKDPSVDPKDNIFILRPDEEIRKQYVEKRESGVYEQRRGSAIAV</sequence>
<reference evidence="3" key="1">
    <citation type="submission" date="2023-08" db="EMBL/GenBank/DDBJ databases">
        <authorList>
            <person name="Audoor S."/>
            <person name="Bilcke G."/>
        </authorList>
    </citation>
    <scope>NUCLEOTIDE SEQUENCE</scope>
</reference>
<keyword evidence="2" id="KW-0472">Membrane</keyword>
<comment type="caution">
    <text evidence="3">The sequence shown here is derived from an EMBL/GenBank/DDBJ whole genome shotgun (WGS) entry which is preliminary data.</text>
</comment>
<organism evidence="3 4">
    <name type="scientific">Cylindrotheca closterium</name>
    <dbReference type="NCBI Taxonomy" id="2856"/>
    <lineage>
        <taxon>Eukaryota</taxon>
        <taxon>Sar</taxon>
        <taxon>Stramenopiles</taxon>
        <taxon>Ochrophyta</taxon>
        <taxon>Bacillariophyta</taxon>
        <taxon>Bacillariophyceae</taxon>
        <taxon>Bacillariophycidae</taxon>
        <taxon>Bacillariales</taxon>
        <taxon>Bacillariaceae</taxon>
        <taxon>Cylindrotheca</taxon>
    </lineage>
</organism>
<evidence type="ECO:0000313" key="4">
    <source>
        <dbReference type="Proteomes" id="UP001295423"/>
    </source>
</evidence>
<feature type="transmembrane region" description="Helical" evidence="2">
    <location>
        <begin position="41"/>
        <end position="60"/>
    </location>
</feature>